<evidence type="ECO:0000256" key="9">
    <source>
        <dbReference type="ARBA" id="ARBA00022777"/>
    </source>
</evidence>
<evidence type="ECO:0000256" key="12">
    <source>
        <dbReference type="ARBA" id="ARBA00023012"/>
    </source>
</evidence>
<dbReference type="InterPro" id="IPR036890">
    <property type="entry name" value="HATPase_C_sf"/>
</dbReference>
<comment type="subcellular location">
    <subcellularLocation>
        <location evidence="2">Cell membrane</location>
        <topology evidence="2">Multi-pass membrane protein</topology>
    </subcellularLocation>
</comment>
<dbReference type="Pfam" id="PF02518">
    <property type="entry name" value="HATPase_c"/>
    <property type="match status" value="1"/>
</dbReference>
<feature type="transmembrane region" description="Helical" evidence="15">
    <location>
        <begin position="264"/>
        <end position="285"/>
    </location>
</feature>
<evidence type="ECO:0000256" key="4">
    <source>
        <dbReference type="ARBA" id="ARBA00022475"/>
    </source>
</evidence>
<evidence type="ECO:0000256" key="11">
    <source>
        <dbReference type="ARBA" id="ARBA00022989"/>
    </source>
</evidence>
<keyword evidence="8" id="KW-0547">Nucleotide-binding</keyword>
<keyword evidence="4" id="KW-1003">Cell membrane</keyword>
<evidence type="ECO:0000256" key="7">
    <source>
        <dbReference type="ARBA" id="ARBA00022692"/>
    </source>
</evidence>
<dbReference type="InterPro" id="IPR005467">
    <property type="entry name" value="His_kinase_dom"/>
</dbReference>
<dbReference type="InterPro" id="IPR036097">
    <property type="entry name" value="HisK_dim/P_sf"/>
</dbReference>
<protein>
    <recommendedName>
        <fullName evidence="3">histidine kinase</fullName>
        <ecNumber evidence="3">2.7.13.3</ecNumber>
    </recommendedName>
</protein>
<keyword evidence="11 15" id="KW-1133">Transmembrane helix</keyword>
<dbReference type="GO" id="GO:0000155">
    <property type="term" value="F:phosphorelay sensor kinase activity"/>
    <property type="evidence" value="ECO:0007669"/>
    <property type="project" value="InterPro"/>
</dbReference>
<dbReference type="Pfam" id="PF00512">
    <property type="entry name" value="HisKA"/>
    <property type="match status" value="1"/>
</dbReference>
<evidence type="ECO:0000256" key="1">
    <source>
        <dbReference type="ARBA" id="ARBA00000085"/>
    </source>
</evidence>
<dbReference type="SMART" id="SM00388">
    <property type="entry name" value="HisKA"/>
    <property type="match status" value="1"/>
</dbReference>
<feature type="transmembrane region" description="Helical" evidence="15">
    <location>
        <begin position="331"/>
        <end position="350"/>
    </location>
</feature>
<feature type="transmembrane region" description="Helical" evidence="15">
    <location>
        <begin position="415"/>
        <end position="438"/>
    </location>
</feature>
<proteinExistence type="predicted"/>
<dbReference type="Gene3D" id="1.10.287.130">
    <property type="match status" value="1"/>
</dbReference>
<dbReference type="Gene3D" id="3.30.565.10">
    <property type="entry name" value="Histidine kinase-like ATPase, C-terminal domain"/>
    <property type="match status" value="1"/>
</dbReference>
<dbReference type="CDD" id="cd00082">
    <property type="entry name" value="HisKA"/>
    <property type="match status" value="1"/>
</dbReference>
<gene>
    <name evidence="17" type="ORF">H9763_05425</name>
</gene>
<evidence type="ECO:0000313" key="17">
    <source>
        <dbReference type="EMBL" id="HJB90894.1"/>
    </source>
</evidence>
<evidence type="ECO:0000256" key="10">
    <source>
        <dbReference type="ARBA" id="ARBA00022840"/>
    </source>
</evidence>
<evidence type="ECO:0000256" key="2">
    <source>
        <dbReference type="ARBA" id="ARBA00004651"/>
    </source>
</evidence>
<feature type="region of interest" description="Disordered" evidence="14">
    <location>
        <begin position="721"/>
        <end position="763"/>
    </location>
</feature>
<evidence type="ECO:0000256" key="8">
    <source>
        <dbReference type="ARBA" id="ARBA00022741"/>
    </source>
</evidence>
<dbReference type="InterPro" id="IPR003594">
    <property type="entry name" value="HATPase_dom"/>
</dbReference>
<dbReference type="GO" id="GO:0005524">
    <property type="term" value="F:ATP binding"/>
    <property type="evidence" value="ECO:0007669"/>
    <property type="project" value="UniProtKB-KW"/>
</dbReference>
<dbReference type="InterPro" id="IPR050398">
    <property type="entry name" value="HssS/ArlS-like"/>
</dbReference>
<keyword evidence="13 15" id="KW-0472">Membrane</keyword>
<feature type="compositionally biased region" description="Basic and acidic residues" evidence="14">
    <location>
        <begin position="721"/>
        <end position="730"/>
    </location>
</feature>
<evidence type="ECO:0000313" key="18">
    <source>
        <dbReference type="Proteomes" id="UP000886883"/>
    </source>
</evidence>
<reference evidence="17" key="1">
    <citation type="journal article" date="2021" name="PeerJ">
        <title>Extensive microbial diversity within the chicken gut microbiome revealed by metagenomics and culture.</title>
        <authorList>
            <person name="Gilroy R."/>
            <person name="Ravi A."/>
            <person name="Getino M."/>
            <person name="Pursley I."/>
            <person name="Horton D.L."/>
            <person name="Alikhan N.F."/>
            <person name="Baker D."/>
            <person name="Gharbi K."/>
            <person name="Hall N."/>
            <person name="Watson M."/>
            <person name="Adriaenssens E.M."/>
            <person name="Foster-Nyarko E."/>
            <person name="Jarju S."/>
            <person name="Secka A."/>
            <person name="Antonio M."/>
            <person name="Oren A."/>
            <person name="Chaudhuri R.R."/>
            <person name="La Ragione R."/>
            <person name="Hildebrand F."/>
            <person name="Pallen M.J."/>
        </authorList>
    </citation>
    <scope>NUCLEOTIDE SEQUENCE</scope>
    <source>
        <strain evidence="17">USAMLcec3-2134</strain>
    </source>
</reference>
<evidence type="ECO:0000256" key="5">
    <source>
        <dbReference type="ARBA" id="ARBA00022553"/>
    </source>
</evidence>
<keyword evidence="5" id="KW-0597">Phosphoprotein</keyword>
<dbReference type="SUPFAM" id="SSF47384">
    <property type="entry name" value="Homodimeric domain of signal transducing histidine kinase"/>
    <property type="match status" value="1"/>
</dbReference>
<evidence type="ECO:0000256" key="6">
    <source>
        <dbReference type="ARBA" id="ARBA00022679"/>
    </source>
</evidence>
<keyword evidence="12" id="KW-0902">Two-component regulatory system</keyword>
<keyword evidence="9 17" id="KW-0418">Kinase</keyword>
<name>A0A9D2MQM3_9FIRM</name>
<comment type="catalytic activity">
    <reaction evidence="1">
        <text>ATP + protein L-histidine = ADP + protein N-phospho-L-histidine.</text>
        <dbReference type="EC" id="2.7.13.3"/>
    </reaction>
</comment>
<feature type="transmembrane region" description="Helical" evidence="15">
    <location>
        <begin position="387"/>
        <end position="409"/>
    </location>
</feature>
<evidence type="ECO:0000256" key="13">
    <source>
        <dbReference type="ARBA" id="ARBA00023136"/>
    </source>
</evidence>
<sequence>MDTKWKKSKGTMSMAFWAAGVSILTVCAVFNPVRVLGGVAECRAVMNRDGSWEETPWFRSEVSDVLEGLIRIGAGQPVYGAGTAAESAVESTVVARAAEGGTAEIVFGTVEATESSEPAGAEAWTEEEIRQSAEAFLERFETDQNLLYELKQDGKVLYDNLNGQTIGGPDNALPDQYDFLLKFDGNRAEIYRNWTQQDVYGDGIYEDDGLHWRVPGYENYVLPKGWKTSEITLAVRALPVRYLDGGSWGGTFYRIWKDHRENRLYFDGYGVAVSVAAICLGLAWLGEKERKRLKEALGRCLGKIPGELRLIALGAVVWIQAQYWQNIWRDAWTDALLCLLAVWAAWLIWLDIRWGQRLYESSLTAGLLSLVQVRRSGMGIQKRMESLFGVPFLLALAVPVLFAAALLTLENRAQWAALFLALAAADVLELILTLYCGIRKQKETAEDLGILNGRIREICEKRQPDACRLPADPDLAELVREVSSLSDGLEKAVEERMKSERMKVELVTNVSHDIKTPLTSIISYVDLLNKAEDLPEHLRDYGRILAQKSERLREIVQDVFEVSRAASGQLPLKMERLDLARMLRQTLADRKDAIESSKLKLRTYIPEEPAMVRADGQRMYRVFANLIENALKYSLEGSRIFLELKKEDGFVEVRIRNTSRDELRPGVDFAERFVRGDESRTDGGSGLGLSIAKSFTQACNGTFAIETAGDTFLVSVRLPEDRGDSDHVSEHEDEVADASGHDEQMEDLMGSEVPVPGVEEGQL</sequence>
<keyword evidence="10" id="KW-0067">ATP-binding</keyword>
<keyword evidence="6" id="KW-0808">Transferase</keyword>
<dbReference type="Proteomes" id="UP000886883">
    <property type="component" value="Unassembled WGS sequence"/>
</dbReference>
<dbReference type="SUPFAM" id="SSF55874">
    <property type="entry name" value="ATPase domain of HSP90 chaperone/DNA topoisomerase II/histidine kinase"/>
    <property type="match status" value="1"/>
</dbReference>
<dbReference type="InterPro" id="IPR003661">
    <property type="entry name" value="HisK_dim/P_dom"/>
</dbReference>
<evidence type="ECO:0000256" key="15">
    <source>
        <dbReference type="SAM" id="Phobius"/>
    </source>
</evidence>
<reference evidence="17" key="2">
    <citation type="submission" date="2021-04" db="EMBL/GenBank/DDBJ databases">
        <authorList>
            <person name="Gilroy R."/>
        </authorList>
    </citation>
    <scope>NUCLEOTIDE SEQUENCE</scope>
    <source>
        <strain evidence="17">USAMLcec3-2134</strain>
    </source>
</reference>
<dbReference type="PROSITE" id="PS50109">
    <property type="entry name" value="HIS_KIN"/>
    <property type="match status" value="1"/>
</dbReference>
<dbReference type="EC" id="2.7.13.3" evidence="3"/>
<dbReference type="AlphaFoldDB" id="A0A9D2MQM3"/>
<feature type="domain" description="Histidine kinase" evidence="16">
    <location>
        <begin position="509"/>
        <end position="722"/>
    </location>
</feature>
<dbReference type="EMBL" id="DWXE01000018">
    <property type="protein sequence ID" value="HJB90894.1"/>
    <property type="molecule type" value="Genomic_DNA"/>
</dbReference>
<dbReference type="GO" id="GO:0005886">
    <property type="term" value="C:plasma membrane"/>
    <property type="evidence" value="ECO:0007669"/>
    <property type="project" value="UniProtKB-SubCell"/>
</dbReference>
<comment type="caution">
    <text evidence="17">The sequence shown here is derived from an EMBL/GenBank/DDBJ whole genome shotgun (WGS) entry which is preliminary data.</text>
</comment>
<evidence type="ECO:0000256" key="14">
    <source>
        <dbReference type="SAM" id="MobiDB-lite"/>
    </source>
</evidence>
<dbReference type="PANTHER" id="PTHR45528">
    <property type="entry name" value="SENSOR HISTIDINE KINASE CPXA"/>
    <property type="match status" value="1"/>
</dbReference>
<keyword evidence="7 15" id="KW-0812">Transmembrane</keyword>
<dbReference type="SMART" id="SM00387">
    <property type="entry name" value="HATPase_c"/>
    <property type="match status" value="1"/>
</dbReference>
<accession>A0A9D2MQM3</accession>
<dbReference type="PANTHER" id="PTHR45528:SF1">
    <property type="entry name" value="SENSOR HISTIDINE KINASE CPXA"/>
    <property type="match status" value="1"/>
</dbReference>
<evidence type="ECO:0000256" key="3">
    <source>
        <dbReference type="ARBA" id="ARBA00012438"/>
    </source>
</evidence>
<organism evidence="17 18">
    <name type="scientific">Candidatus Eisenbergiella merdigallinarum</name>
    <dbReference type="NCBI Taxonomy" id="2838552"/>
    <lineage>
        <taxon>Bacteria</taxon>
        <taxon>Bacillati</taxon>
        <taxon>Bacillota</taxon>
        <taxon>Clostridia</taxon>
        <taxon>Lachnospirales</taxon>
        <taxon>Lachnospiraceae</taxon>
        <taxon>Eisenbergiella</taxon>
    </lineage>
</organism>
<evidence type="ECO:0000259" key="16">
    <source>
        <dbReference type="PROSITE" id="PS50109"/>
    </source>
</evidence>